<sequence>MSSSLASSTGKNGLAVLLAVCLAALALPISFTGGALAAHTISIEFKASAAQINWITNSFMLTFGSFMLPAGALADVYGRKRVFIGGVIVFAIGSLALDFAPGIVTLNLLRALQGAGAAAALAGGSAALAQEFTGHAQTRAFSMIGTTFGIGLALGPLLSGSLIERFGWRSIFLTGTLLDVMALAIALTVMRETRNPDSARFDWPGALSFIAALGFLTLGLNQAPERGWADPAVLGAFSLSAGALAVFAIIETHIKHPLLELSLFRYGRFVGVQILPIATCYAYVVLLILLPLRFVGVEGYSEMDAGLLMLALSAPMLAVPAIAGMLAKTIPASRLAGGGLIAAAAGLFWLSQIGSGGPMSGLFGPLLLIGVGTGFPWGLMDGLSVTVVPRDKAGMASGIFNTTKVASEGITLAMVNALLASLVLFAVRQNIAGEGTAQYVGEAARQLAAGNLDKSAGMLAPMGRAALTGVYDSAFSMLLYVLVTVTLAAAAAVLVLLSPRRETSPGKDCVVQE</sequence>
<feature type="transmembrane region" description="Helical" evidence="5">
    <location>
        <begin position="232"/>
        <end position="250"/>
    </location>
</feature>
<evidence type="ECO:0000256" key="1">
    <source>
        <dbReference type="ARBA" id="ARBA00004127"/>
    </source>
</evidence>
<gene>
    <name evidence="7" type="ORF">EZJ58_3170</name>
</gene>
<feature type="transmembrane region" description="Helical" evidence="5">
    <location>
        <begin position="201"/>
        <end position="220"/>
    </location>
</feature>
<dbReference type="Gene3D" id="1.20.1250.20">
    <property type="entry name" value="MFS general substrate transporter like domains"/>
    <property type="match status" value="1"/>
</dbReference>
<evidence type="ECO:0000256" key="4">
    <source>
        <dbReference type="ARBA" id="ARBA00023136"/>
    </source>
</evidence>
<evidence type="ECO:0000313" key="8">
    <source>
        <dbReference type="Proteomes" id="UP000294555"/>
    </source>
</evidence>
<feature type="transmembrane region" description="Helical" evidence="5">
    <location>
        <begin position="140"/>
        <end position="158"/>
    </location>
</feature>
<dbReference type="InterPro" id="IPR005829">
    <property type="entry name" value="Sugar_transporter_CS"/>
</dbReference>
<dbReference type="PRINTS" id="PR01036">
    <property type="entry name" value="TCRTETB"/>
</dbReference>
<dbReference type="Proteomes" id="UP000294555">
    <property type="component" value="Unassembled WGS sequence"/>
</dbReference>
<feature type="transmembrane region" description="Helical" evidence="5">
    <location>
        <begin position="335"/>
        <end position="354"/>
    </location>
</feature>
<feature type="transmembrane region" description="Helical" evidence="5">
    <location>
        <begin position="366"/>
        <end position="388"/>
    </location>
</feature>
<dbReference type="GO" id="GO:0022857">
    <property type="term" value="F:transmembrane transporter activity"/>
    <property type="evidence" value="ECO:0007669"/>
    <property type="project" value="InterPro"/>
</dbReference>
<evidence type="ECO:0000313" key="7">
    <source>
        <dbReference type="EMBL" id="TCL05016.1"/>
    </source>
</evidence>
<reference evidence="7 8" key="1">
    <citation type="submission" date="2019-02" db="EMBL/GenBank/DDBJ databases">
        <title>Investigation of anaerobic lignin degradation for improved lignocellulosic biofuels.</title>
        <authorList>
            <person name="Deangelis K."/>
        </authorList>
    </citation>
    <scope>NUCLEOTIDE SEQUENCE [LARGE SCALE GENOMIC DNA]</scope>
    <source>
        <strain evidence="7 8">159R</strain>
    </source>
</reference>
<feature type="transmembrane region" description="Helical" evidence="5">
    <location>
        <begin position="170"/>
        <end position="189"/>
    </location>
</feature>
<dbReference type="PANTHER" id="PTHR42718">
    <property type="entry name" value="MAJOR FACILITATOR SUPERFAMILY MULTIDRUG TRANSPORTER MFSC"/>
    <property type="match status" value="1"/>
</dbReference>
<dbReference type="Gene3D" id="1.20.1720.10">
    <property type="entry name" value="Multidrug resistance protein D"/>
    <property type="match status" value="1"/>
</dbReference>
<dbReference type="InterPro" id="IPR036259">
    <property type="entry name" value="MFS_trans_sf"/>
</dbReference>
<keyword evidence="2 5" id="KW-0812">Transmembrane</keyword>
<feature type="transmembrane region" description="Helical" evidence="5">
    <location>
        <begin position="82"/>
        <end position="104"/>
    </location>
</feature>
<dbReference type="GO" id="GO:0005886">
    <property type="term" value="C:plasma membrane"/>
    <property type="evidence" value="ECO:0007669"/>
    <property type="project" value="UniProtKB-SubCell"/>
</dbReference>
<comment type="subcellular location">
    <subcellularLocation>
        <location evidence="1">Endomembrane system</location>
        <topology evidence="1">Multi-pass membrane protein</topology>
    </subcellularLocation>
</comment>
<keyword evidence="8" id="KW-1185">Reference proteome</keyword>
<evidence type="ECO:0000256" key="3">
    <source>
        <dbReference type="ARBA" id="ARBA00022989"/>
    </source>
</evidence>
<feature type="transmembrane region" description="Helical" evidence="5">
    <location>
        <begin position="305"/>
        <end position="323"/>
    </location>
</feature>
<feature type="transmembrane region" description="Helical" evidence="5">
    <location>
        <begin position="409"/>
        <end position="427"/>
    </location>
</feature>
<organism evidence="7 8">
    <name type="scientific">Sodalis ligni</name>
    <dbReference type="NCBI Taxonomy" id="2697027"/>
    <lineage>
        <taxon>Bacteria</taxon>
        <taxon>Pseudomonadati</taxon>
        <taxon>Pseudomonadota</taxon>
        <taxon>Gammaproteobacteria</taxon>
        <taxon>Enterobacterales</taxon>
        <taxon>Bruguierivoracaceae</taxon>
        <taxon>Sodalis</taxon>
    </lineage>
</organism>
<feature type="transmembrane region" description="Helical" evidence="5">
    <location>
        <begin position="110"/>
        <end position="128"/>
    </location>
</feature>
<evidence type="ECO:0000259" key="6">
    <source>
        <dbReference type="PROSITE" id="PS50850"/>
    </source>
</evidence>
<dbReference type="CDD" id="cd17321">
    <property type="entry name" value="MFS_MMR_MDR_like"/>
    <property type="match status" value="1"/>
</dbReference>
<evidence type="ECO:0000256" key="2">
    <source>
        <dbReference type="ARBA" id="ARBA00022692"/>
    </source>
</evidence>
<keyword evidence="3 5" id="KW-1133">Transmembrane helix</keyword>
<name>A0A4R1NJT6_9GAMM</name>
<proteinExistence type="predicted"/>
<feature type="transmembrane region" description="Helical" evidence="5">
    <location>
        <begin position="53"/>
        <end position="70"/>
    </location>
</feature>
<dbReference type="AlphaFoldDB" id="A0A4R1NJT6"/>
<dbReference type="RefSeq" id="WP_132923755.1">
    <property type="nucleotide sequence ID" value="NZ_SJOI01000001.1"/>
</dbReference>
<dbReference type="InterPro" id="IPR011701">
    <property type="entry name" value="MFS"/>
</dbReference>
<dbReference type="PROSITE" id="PS50850">
    <property type="entry name" value="MFS"/>
    <property type="match status" value="1"/>
</dbReference>
<feature type="transmembrane region" description="Helical" evidence="5">
    <location>
        <begin position="270"/>
        <end position="293"/>
    </location>
</feature>
<feature type="domain" description="Major facilitator superfamily (MFS) profile" evidence="6">
    <location>
        <begin position="16"/>
        <end position="501"/>
    </location>
</feature>
<dbReference type="PANTHER" id="PTHR42718:SF49">
    <property type="entry name" value="EXPORT PROTEIN"/>
    <property type="match status" value="1"/>
</dbReference>
<protein>
    <submittedName>
        <fullName evidence="7">Sugar phosphate permease</fullName>
    </submittedName>
</protein>
<dbReference type="InterPro" id="IPR020846">
    <property type="entry name" value="MFS_dom"/>
</dbReference>
<dbReference type="OrthoDB" id="2412976at2"/>
<dbReference type="Pfam" id="PF07690">
    <property type="entry name" value="MFS_1"/>
    <property type="match status" value="1"/>
</dbReference>
<accession>A0A4R1NJT6</accession>
<dbReference type="PROSITE" id="PS00216">
    <property type="entry name" value="SUGAR_TRANSPORT_1"/>
    <property type="match status" value="1"/>
</dbReference>
<dbReference type="EMBL" id="SJOI01000001">
    <property type="protein sequence ID" value="TCL05016.1"/>
    <property type="molecule type" value="Genomic_DNA"/>
</dbReference>
<evidence type="ECO:0000256" key="5">
    <source>
        <dbReference type="SAM" id="Phobius"/>
    </source>
</evidence>
<keyword evidence="4 5" id="KW-0472">Membrane</keyword>
<feature type="transmembrane region" description="Helical" evidence="5">
    <location>
        <begin position="477"/>
        <end position="497"/>
    </location>
</feature>
<dbReference type="SUPFAM" id="SSF103473">
    <property type="entry name" value="MFS general substrate transporter"/>
    <property type="match status" value="1"/>
</dbReference>
<comment type="caution">
    <text evidence="7">The sequence shown here is derived from an EMBL/GenBank/DDBJ whole genome shotgun (WGS) entry which is preliminary data.</text>
</comment>